<dbReference type="PANTHER" id="PTHR33121">
    <property type="entry name" value="CYCLIC DI-GMP PHOSPHODIESTERASE PDEF"/>
    <property type="match status" value="1"/>
</dbReference>
<evidence type="ECO:0000259" key="1">
    <source>
        <dbReference type="PROSITE" id="PS50883"/>
    </source>
</evidence>
<dbReference type="InterPro" id="IPR001633">
    <property type="entry name" value="EAL_dom"/>
</dbReference>
<gene>
    <name evidence="2" type="ORF">R3P95_05965</name>
</gene>
<organism evidence="2 3">
    <name type="scientific">Rhodococcus cercidiphylli</name>
    <dbReference type="NCBI Taxonomy" id="489916"/>
    <lineage>
        <taxon>Bacteria</taxon>
        <taxon>Bacillati</taxon>
        <taxon>Actinomycetota</taxon>
        <taxon>Actinomycetes</taxon>
        <taxon>Mycobacteriales</taxon>
        <taxon>Nocardiaceae</taxon>
        <taxon>Rhodococcus</taxon>
    </lineage>
</organism>
<dbReference type="PANTHER" id="PTHR33121:SF76">
    <property type="entry name" value="SIGNALING PROTEIN"/>
    <property type="match status" value="1"/>
</dbReference>
<dbReference type="CDD" id="cd01948">
    <property type="entry name" value="EAL"/>
    <property type="match status" value="1"/>
</dbReference>
<feature type="domain" description="EAL" evidence="1">
    <location>
        <begin position="1"/>
        <end position="246"/>
    </location>
</feature>
<sequence>MTSSAVRSILADPRSVRPHYQPIVELGSGKVVGYEALARWPGHPSVDPGALFSSAAECGVIDEVDWACRCAAMTGALDAGMPSDVSLFINIEPLSSRIVPAYAREIIGRAATRLNVVVELTERSLLADPAELLETVRRARKSGCLIALDDVGSHPDSLALLEFVAPDIIKLDYTLSQSDPSPQQAAVVLAVAAYVESSGARIVAEGIETVAHLDRATALGAAFGQGWMLGRPAPLPTLGNRQQAGAISARPILSVKSGAHARADTAVPSVPSDLLTTSSAQVGSKSLLLALTRQLEDHARHMPDPLTIQAAFQDSAWFTPSVADRYARLAAVNPFVAALGVGMDTEPAAGVRGAELHPDERFVGEWTITIVGSHYCAALIARDLGDDVLDHDRRFAFLLTHDRLTVVAAARSIMRRVLPKYSVAETDRDIDAGGTAL</sequence>
<evidence type="ECO:0000313" key="2">
    <source>
        <dbReference type="EMBL" id="MDV6230089.1"/>
    </source>
</evidence>
<dbReference type="SUPFAM" id="SSF141868">
    <property type="entry name" value="EAL domain-like"/>
    <property type="match status" value="1"/>
</dbReference>
<dbReference type="InterPro" id="IPR019278">
    <property type="entry name" value="DICT_dom"/>
</dbReference>
<comment type="caution">
    <text evidence="2">The sequence shown here is derived from an EMBL/GenBank/DDBJ whole genome shotgun (WGS) entry which is preliminary data.</text>
</comment>
<reference evidence="2 3" key="1">
    <citation type="submission" date="2023-10" db="EMBL/GenBank/DDBJ databases">
        <title>Development of a sustainable strategy for remediation of hydrocarbon-contaminated territories based on the waste exchange concept.</title>
        <authorList>
            <person name="Krivoruchko A."/>
        </authorList>
    </citation>
    <scope>NUCLEOTIDE SEQUENCE [LARGE SCALE GENOMIC DNA]</scope>
    <source>
        <strain evidence="2 3">IEGM 1322</strain>
    </source>
</reference>
<dbReference type="Pfam" id="PF10069">
    <property type="entry name" value="DICT"/>
    <property type="match status" value="1"/>
</dbReference>
<accession>A0ABU4AV34</accession>
<dbReference type="EMBL" id="JAWLKE010000002">
    <property type="protein sequence ID" value="MDV6230089.1"/>
    <property type="molecule type" value="Genomic_DNA"/>
</dbReference>
<dbReference type="SMART" id="SM00052">
    <property type="entry name" value="EAL"/>
    <property type="match status" value="1"/>
</dbReference>
<dbReference type="InterPro" id="IPR050706">
    <property type="entry name" value="Cyclic-di-GMP_PDE-like"/>
</dbReference>
<dbReference type="PROSITE" id="PS50883">
    <property type="entry name" value="EAL"/>
    <property type="match status" value="1"/>
</dbReference>
<dbReference type="RefSeq" id="WP_317547656.1">
    <property type="nucleotide sequence ID" value="NZ_JAWLKE010000002.1"/>
</dbReference>
<name>A0ABU4AV34_9NOCA</name>
<evidence type="ECO:0000313" key="3">
    <source>
        <dbReference type="Proteomes" id="UP001185899"/>
    </source>
</evidence>
<dbReference type="Pfam" id="PF00563">
    <property type="entry name" value="EAL"/>
    <property type="match status" value="1"/>
</dbReference>
<dbReference type="Proteomes" id="UP001185899">
    <property type="component" value="Unassembled WGS sequence"/>
</dbReference>
<dbReference type="InterPro" id="IPR035919">
    <property type="entry name" value="EAL_sf"/>
</dbReference>
<proteinExistence type="predicted"/>
<protein>
    <submittedName>
        <fullName evidence="2">EAL domain-containing protein</fullName>
    </submittedName>
</protein>
<keyword evidence="3" id="KW-1185">Reference proteome</keyword>
<dbReference type="Gene3D" id="3.20.20.450">
    <property type="entry name" value="EAL domain"/>
    <property type="match status" value="1"/>
</dbReference>